<accession>A0A1X0NWT8</accession>
<dbReference type="VEuPathDB" id="TriTrypDB:TM35_000142820"/>
<proteinExistence type="predicted"/>
<sequence>MSNSTRAIFTKICTRAVTLTNVPPCIDNVRYVSSISSSLVSLASYNVDTQLLQYANTCVQRLTSLISHLPITQTLSDDVTVSILRIVKSGSRGCISSICMRNLLMELDERTIDAQFALWKPSMVLVSLHALAKAAPTEPLEIIDTLLYCAKEHLLQLDEPKTARLLWSIATLRMEMKHTSLWKATCRRLIYFSSNLTASSRSLVVEALIIVPECVCDAQQELLSVLQETRLAGRDGDNFLGSEEELLLGKDYKSLKDRLLSDAHLLPAESIIRMLSRTHSASSVDTDEVDFLLQHILRRQQLGEDLCHELIKFVVTLEPSEVTRSIRRHILNCIRANCLDRLCAKDALLSSLGTVCIATVLEKEDSTTHEVSRETQLLLEELISKCHEIRDLVWERYNGKLAGLLSVALDILDSCNENIRDTVLFAEITRLLEEFTASWERGNPGSVVVTECTGCLCSVCDLLRISPLLRLSLTSSSLSSSSSPSSLNTTTTSTNTIKMMTAVGEGGIYTRTCGLLQSCTLSLERCTSSLSPAVVFDLWRRTPRLVADGGFGNVLLPLTELLLNYAEQNPAQFSLREMTKFMRSDSHEFPVEAFEIFVRCLMNESDSVTSLHLEVLLTALETVAAQRGIKEETSAATPAPTTVGSVSTTGGGGGNKLFLERLLLLLFIRPLGHKKALVYVAAFSTPQLVRLYQCCNIVSDVIVSMQATLLELIVNSCVRCTTMAELNTAASLLPQLSPGGLKNALACALAQRAKTMNVASTPDLHKALLVVYFNKAAIPLDEELLKALRRRV</sequence>
<reference evidence="1 2" key="1">
    <citation type="submission" date="2017-03" db="EMBL/GenBank/DDBJ databases">
        <title>An alternative strategy for trypanosome survival in the mammalian bloodstream revealed through genome and transcriptome analysis of the ubiquitous bovine parasite Trypanosoma (Megatrypanum) theileri.</title>
        <authorList>
            <person name="Kelly S."/>
            <person name="Ivens A."/>
            <person name="Mott A."/>
            <person name="O'Neill E."/>
            <person name="Emms D."/>
            <person name="Macleod O."/>
            <person name="Voorheis P."/>
            <person name="Matthews J."/>
            <person name="Matthews K."/>
            <person name="Carrington M."/>
        </authorList>
    </citation>
    <scope>NUCLEOTIDE SEQUENCE [LARGE SCALE GENOMIC DNA]</scope>
    <source>
        <strain evidence="1">Edinburgh</strain>
    </source>
</reference>
<dbReference type="EMBL" id="NBCO01000014">
    <property type="protein sequence ID" value="ORC89071.1"/>
    <property type="molecule type" value="Genomic_DNA"/>
</dbReference>
<dbReference type="OrthoDB" id="273018at2759"/>
<protein>
    <submittedName>
        <fullName evidence="1">Uncharacterized protein</fullName>
    </submittedName>
</protein>
<dbReference type="RefSeq" id="XP_028883137.1">
    <property type="nucleotide sequence ID" value="XM_029025727.1"/>
</dbReference>
<dbReference type="Proteomes" id="UP000192257">
    <property type="component" value="Unassembled WGS sequence"/>
</dbReference>
<keyword evidence="2" id="KW-1185">Reference proteome</keyword>
<gene>
    <name evidence="1" type="ORF">TM35_000142820</name>
</gene>
<dbReference type="GeneID" id="39985507"/>
<evidence type="ECO:0000313" key="2">
    <source>
        <dbReference type="Proteomes" id="UP000192257"/>
    </source>
</evidence>
<name>A0A1X0NWT8_9TRYP</name>
<comment type="caution">
    <text evidence="1">The sequence shown here is derived from an EMBL/GenBank/DDBJ whole genome shotgun (WGS) entry which is preliminary data.</text>
</comment>
<organism evidence="1 2">
    <name type="scientific">Trypanosoma theileri</name>
    <dbReference type="NCBI Taxonomy" id="67003"/>
    <lineage>
        <taxon>Eukaryota</taxon>
        <taxon>Discoba</taxon>
        <taxon>Euglenozoa</taxon>
        <taxon>Kinetoplastea</taxon>
        <taxon>Metakinetoplastina</taxon>
        <taxon>Trypanosomatida</taxon>
        <taxon>Trypanosomatidae</taxon>
        <taxon>Trypanosoma</taxon>
    </lineage>
</organism>
<dbReference type="AlphaFoldDB" id="A0A1X0NWT8"/>
<evidence type="ECO:0000313" key="1">
    <source>
        <dbReference type="EMBL" id="ORC89071.1"/>
    </source>
</evidence>